<dbReference type="EMBL" id="GL732599">
    <property type="protein sequence ID" value="EFX72426.1"/>
    <property type="molecule type" value="Genomic_DNA"/>
</dbReference>
<keyword evidence="1" id="KW-0472">Membrane</keyword>
<dbReference type="Proteomes" id="UP000000305">
    <property type="component" value="Unassembled WGS sequence"/>
</dbReference>
<feature type="transmembrane region" description="Helical" evidence="1">
    <location>
        <begin position="107"/>
        <end position="125"/>
    </location>
</feature>
<dbReference type="AlphaFoldDB" id="E9H6Z8"/>
<dbReference type="InParanoid" id="E9H6Z8"/>
<name>E9H6Z8_DAPPU</name>
<dbReference type="KEGG" id="dpx:DAPPUDRAFT_326149"/>
<gene>
    <name evidence="2" type="ORF">DAPPUDRAFT_326149</name>
</gene>
<evidence type="ECO:0000313" key="2">
    <source>
        <dbReference type="EMBL" id="EFX72426.1"/>
    </source>
</evidence>
<reference evidence="2 3" key="1">
    <citation type="journal article" date="2011" name="Science">
        <title>The ecoresponsive genome of Daphnia pulex.</title>
        <authorList>
            <person name="Colbourne J.K."/>
            <person name="Pfrender M.E."/>
            <person name="Gilbert D."/>
            <person name="Thomas W.K."/>
            <person name="Tucker A."/>
            <person name="Oakley T.H."/>
            <person name="Tokishita S."/>
            <person name="Aerts A."/>
            <person name="Arnold G.J."/>
            <person name="Basu M.K."/>
            <person name="Bauer D.J."/>
            <person name="Caceres C.E."/>
            <person name="Carmel L."/>
            <person name="Casola C."/>
            <person name="Choi J.H."/>
            <person name="Detter J.C."/>
            <person name="Dong Q."/>
            <person name="Dusheyko S."/>
            <person name="Eads B.D."/>
            <person name="Frohlich T."/>
            <person name="Geiler-Samerotte K.A."/>
            <person name="Gerlach D."/>
            <person name="Hatcher P."/>
            <person name="Jogdeo S."/>
            <person name="Krijgsveld J."/>
            <person name="Kriventseva E.V."/>
            <person name="Kultz D."/>
            <person name="Laforsch C."/>
            <person name="Lindquist E."/>
            <person name="Lopez J."/>
            <person name="Manak J.R."/>
            <person name="Muller J."/>
            <person name="Pangilinan J."/>
            <person name="Patwardhan R.P."/>
            <person name="Pitluck S."/>
            <person name="Pritham E.J."/>
            <person name="Rechtsteiner A."/>
            <person name="Rho M."/>
            <person name="Rogozin I.B."/>
            <person name="Sakarya O."/>
            <person name="Salamov A."/>
            <person name="Schaack S."/>
            <person name="Shapiro H."/>
            <person name="Shiga Y."/>
            <person name="Skalitzky C."/>
            <person name="Smith Z."/>
            <person name="Souvorov A."/>
            <person name="Sung W."/>
            <person name="Tang Z."/>
            <person name="Tsuchiya D."/>
            <person name="Tu H."/>
            <person name="Vos H."/>
            <person name="Wang M."/>
            <person name="Wolf Y.I."/>
            <person name="Yamagata H."/>
            <person name="Yamada T."/>
            <person name="Ye Y."/>
            <person name="Shaw J.R."/>
            <person name="Andrews J."/>
            <person name="Crease T.J."/>
            <person name="Tang H."/>
            <person name="Lucas S.M."/>
            <person name="Robertson H.M."/>
            <person name="Bork P."/>
            <person name="Koonin E.V."/>
            <person name="Zdobnov E.M."/>
            <person name="Grigoriev I.V."/>
            <person name="Lynch M."/>
            <person name="Boore J.L."/>
        </authorList>
    </citation>
    <scope>NUCLEOTIDE SEQUENCE [LARGE SCALE GENOMIC DNA]</scope>
</reference>
<keyword evidence="1" id="KW-1133">Transmembrane helix</keyword>
<dbReference type="OrthoDB" id="10262287at2759"/>
<dbReference type="HOGENOM" id="CLU_1908810_0_0_1"/>
<evidence type="ECO:0000256" key="1">
    <source>
        <dbReference type="SAM" id="Phobius"/>
    </source>
</evidence>
<keyword evidence="3" id="KW-1185">Reference proteome</keyword>
<keyword evidence="1" id="KW-0812">Transmembrane</keyword>
<accession>E9H6Z8</accession>
<protein>
    <submittedName>
        <fullName evidence="2">Uncharacterized protein</fullName>
    </submittedName>
</protein>
<evidence type="ECO:0000313" key="3">
    <source>
        <dbReference type="Proteomes" id="UP000000305"/>
    </source>
</evidence>
<organism evidence="2 3">
    <name type="scientific">Daphnia pulex</name>
    <name type="common">Water flea</name>
    <dbReference type="NCBI Taxonomy" id="6669"/>
    <lineage>
        <taxon>Eukaryota</taxon>
        <taxon>Metazoa</taxon>
        <taxon>Ecdysozoa</taxon>
        <taxon>Arthropoda</taxon>
        <taxon>Crustacea</taxon>
        <taxon>Branchiopoda</taxon>
        <taxon>Diplostraca</taxon>
        <taxon>Cladocera</taxon>
        <taxon>Anomopoda</taxon>
        <taxon>Daphniidae</taxon>
        <taxon>Daphnia</taxon>
    </lineage>
</organism>
<sequence>MATQRCYSWIANAAQITLNKLSSVEESDDSEDIPQHHLKFTKLEGCVESGKATVKMWNETAEKFTVDISNLDDAIVVFCGFKVSAFAWDTGEIFLDKFDDSFKLNKISPATLFSGICFLACGFLISDQPGPTG</sequence>
<proteinExistence type="predicted"/>